<accession>A0A819IAW8</accession>
<organism evidence="1 2">
    <name type="scientific">Adineta steineri</name>
    <dbReference type="NCBI Taxonomy" id="433720"/>
    <lineage>
        <taxon>Eukaryota</taxon>
        <taxon>Metazoa</taxon>
        <taxon>Spiralia</taxon>
        <taxon>Gnathifera</taxon>
        <taxon>Rotifera</taxon>
        <taxon>Eurotatoria</taxon>
        <taxon>Bdelloidea</taxon>
        <taxon>Adinetida</taxon>
        <taxon>Adinetidae</taxon>
        <taxon>Adineta</taxon>
    </lineage>
</organism>
<evidence type="ECO:0000313" key="2">
    <source>
        <dbReference type="Proteomes" id="UP000663881"/>
    </source>
</evidence>
<dbReference type="Proteomes" id="UP000663881">
    <property type="component" value="Unassembled WGS sequence"/>
</dbReference>
<dbReference type="AlphaFoldDB" id="A0A819IAW8"/>
<comment type="caution">
    <text evidence="1">The sequence shown here is derived from an EMBL/GenBank/DDBJ whole genome shotgun (WGS) entry which is preliminary data.</text>
</comment>
<gene>
    <name evidence="1" type="ORF">OKA104_LOCUS24771</name>
</gene>
<dbReference type="EMBL" id="CAJOAY010002016">
    <property type="protein sequence ID" value="CAF3911922.1"/>
    <property type="molecule type" value="Genomic_DNA"/>
</dbReference>
<reference evidence="1" key="1">
    <citation type="submission" date="2021-02" db="EMBL/GenBank/DDBJ databases">
        <authorList>
            <person name="Nowell W R."/>
        </authorList>
    </citation>
    <scope>NUCLEOTIDE SEQUENCE</scope>
</reference>
<evidence type="ECO:0000313" key="1">
    <source>
        <dbReference type="EMBL" id="CAF3911922.1"/>
    </source>
</evidence>
<protein>
    <submittedName>
        <fullName evidence="1">Uncharacterized protein</fullName>
    </submittedName>
</protein>
<feature type="non-terminal residue" evidence="1">
    <location>
        <position position="1"/>
    </location>
</feature>
<proteinExistence type="predicted"/>
<name>A0A819IAW8_9BILA</name>
<sequence length="24" mass="2584">QLNATTIVGQTGILRNNSTLLDKL</sequence>